<keyword evidence="6" id="KW-0479">Metal-binding</keyword>
<evidence type="ECO:0000259" key="14">
    <source>
        <dbReference type="SMART" id="SM00184"/>
    </source>
</evidence>
<keyword evidence="10" id="KW-1133">Transmembrane helix</keyword>
<keyword evidence="11" id="KW-0472">Membrane</keyword>
<evidence type="ECO:0000256" key="10">
    <source>
        <dbReference type="ARBA" id="ARBA00022989"/>
    </source>
</evidence>
<evidence type="ECO:0000256" key="13">
    <source>
        <dbReference type="ARBA" id="ARBA00029692"/>
    </source>
</evidence>
<evidence type="ECO:0000256" key="9">
    <source>
        <dbReference type="ARBA" id="ARBA00022927"/>
    </source>
</evidence>
<evidence type="ECO:0000256" key="6">
    <source>
        <dbReference type="ARBA" id="ARBA00022723"/>
    </source>
</evidence>
<evidence type="ECO:0000256" key="8">
    <source>
        <dbReference type="ARBA" id="ARBA00022833"/>
    </source>
</evidence>
<dbReference type="Pfam" id="PF04757">
    <property type="entry name" value="Pex2_Pex12"/>
    <property type="match status" value="1"/>
</dbReference>
<dbReference type="Gene3D" id="3.30.40.10">
    <property type="entry name" value="Zinc/RING finger domain, C3HC4 (zinc finger)"/>
    <property type="match status" value="1"/>
</dbReference>
<dbReference type="InterPro" id="IPR013083">
    <property type="entry name" value="Znf_RING/FYVE/PHD"/>
</dbReference>
<dbReference type="eggNOG" id="KOG0826">
    <property type="taxonomic scope" value="Eukaryota"/>
</dbReference>
<dbReference type="CDD" id="cd16451">
    <property type="entry name" value="mRING_PEX12"/>
    <property type="match status" value="1"/>
</dbReference>
<dbReference type="OMA" id="QHYLARC"/>
<evidence type="ECO:0000256" key="12">
    <source>
        <dbReference type="ARBA" id="ARBA00023140"/>
    </source>
</evidence>
<dbReference type="Proteomes" id="UP000011713">
    <property type="component" value="Unassembled WGS sequence"/>
</dbReference>
<proteinExistence type="inferred from homology"/>
<reference evidence="15" key="2">
    <citation type="submission" date="2015-06" db="UniProtKB">
        <authorList>
            <consortium name="EnsemblProtists"/>
        </authorList>
    </citation>
    <scope>IDENTIFICATION</scope>
    <source>
        <strain evidence="15">Emoy2</strain>
    </source>
</reference>
<keyword evidence="4" id="KW-0813">Transport</keyword>
<dbReference type="AlphaFoldDB" id="M4BCX7"/>
<dbReference type="GO" id="GO:0016558">
    <property type="term" value="P:protein import into peroxisome matrix"/>
    <property type="evidence" value="ECO:0007669"/>
    <property type="project" value="InterPro"/>
</dbReference>
<dbReference type="EnsemblProtists" id="HpaT804143">
    <property type="protein sequence ID" value="HpaP804143"/>
    <property type="gene ID" value="HpaG804143"/>
</dbReference>
<dbReference type="PANTHER" id="PTHR12888">
    <property type="entry name" value="PEROXISOME ASSEMBLY PROTEIN 12 PEROXIN-12"/>
    <property type="match status" value="1"/>
</dbReference>
<dbReference type="GO" id="GO:0005778">
    <property type="term" value="C:peroxisomal membrane"/>
    <property type="evidence" value="ECO:0007669"/>
    <property type="project" value="UniProtKB-SubCell"/>
</dbReference>
<evidence type="ECO:0000256" key="2">
    <source>
        <dbReference type="ARBA" id="ARBA00004906"/>
    </source>
</evidence>
<sequence length="470" mass="52852">MIGCIEVGSRQLQRRGGPREEGEGCTTVAQPNVPFQSDWLVVSMPFLEQTQGFAAPDGHVSAPSLFELLMQEQMEKGVKPAIEYVLHTLCESLPNLACALPVVVPYLKLKLDAYHKETAELLSRTAVQSTSARTNIVTSTGQRYGVFLQRLRSIACLQALKKSFVTTYPFAHFAYEGSFFVYKWLYLFGDTPFFSPFFRCMKTILVRVSAEDANTFRHNEIMYRKKVMERLSGSGLFNRIRQLAIRTMWATSDHSYVLLLLGIAGYKFVEWMYSEEGVSAKLRYTGSKAPVPSPPLPPQFSGQALALAAMDPAFCPLCKQKRVNPAMTDSGYVFCYPCIYRYVERHGKCPITQMKCELTAIIKIYDDARDPIPEVDVPGAKTSRIEPYGGSRVENSLCREPVFGDDWRCIEVYVLHMAQSLGELRNFLNESLRHSRNFKIAEGLPPLLMWATVGAYCGASDAQCPFKMSS</sequence>
<keyword evidence="16" id="KW-1185">Reference proteome</keyword>
<evidence type="ECO:0000256" key="1">
    <source>
        <dbReference type="ARBA" id="ARBA00004585"/>
    </source>
</evidence>
<dbReference type="PANTHER" id="PTHR12888:SF0">
    <property type="entry name" value="PEROXISOME ASSEMBLY PROTEIN 12"/>
    <property type="match status" value="1"/>
</dbReference>
<dbReference type="GO" id="GO:0004842">
    <property type="term" value="F:ubiquitin-protein transferase activity"/>
    <property type="evidence" value="ECO:0007669"/>
    <property type="project" value="TreeGrafter"/>
</dbReference>
<evidence type="ECO:0000256" key="11">
    <source>
        <dbReference type="ARBA" id="ARBA00023136"/>
    </source>
</evidence>
<evidence type="ECO:0000313" key="16">
    <source>
        <dbReference type="Proteomes" id="UP000011713"/>
    </source>
</evidence>
<comment type="subcellular location">
    <subcellularLocation>
        <location evidence="1">Peroxisome membrane</location>
        <topology evidence="1">Multi-pass membrane protein</topology>
    </subcellularLocation>
</comment>
<dbReference type="STRING" id="559515.M4BCX7"/>
<evidence type="ECO:0000256" key="5">
    <source>
        <dbReference type="ARBA" id="ARBA00022692"/>
    </source>
</evidence>
<dbReference type="InterPro" id="IPR017375">
    <property type="entry name" value="PEX12"/>
</dbReference>
<dbReference type="GO" id="GO:0008270">
    <property type="term" value="F:zinc ion binding"/>
    <property type="evidence" value="ECO:0007669"/>
    <property type="project" value="UniProtKB-KW"/>
</dbReference>
<evidence type="ECO:0000256" key="4">
    <source>
        <dbReference type="ARBA" id="ARBA00022448"/>
    </source>
</evidence>
<evidence type="ECO:0000313" key="15">
    <source>
        <dbReference type="EnsemblProtists" id="HpaP804143"/>
    </source>
</evidence>
<accession>M4BCX7</accession>
<comment type="pathway">
    <text evidence="2">Protein modification; protein ubiquitination.</text>
</comment>
<keyword evidence="12" id="KW-0576">Peroxisome</keyword>
<keyword evidence="5" id="KW-0812">Transmembrane</keyword>
<keyword evidence="8" id="KW-0862">Zinc</keyword>
<dbReference type="InParanoid" id="M4BCX7"/>
<protein>
    <recommendedName>
        <fullName evidence="13">Peroxin-12</fullName>
    </recommendedName>
</protein>
<comment type="similarity">
    <text evidence="3">Belongs to the pex2/pex10/pex12 family.</text>
</comment>
<organism evidence="15 16">
    <name type="scientific">Hyaloperonospora arabidopsidis (strain Emoy2)</name>
    <name type="common">Downy mildew agent</name>
    <name type="synonym">Peronospora arabidopsidis</name>
    <dbReference type="NCBI Taxonomy" id="559515"/>
    <lineage>
        <taxon>Eukaryota</taxon>
        <taxon>Sar</taxon>
        <taxon>Stramenopiles</taxon>
        <taxon>Oomycota</taxon>
        <taxon>Peronosporomycetes</taxon>
        <taxon>Peronosporales</taxon>
        <taxon>Peronosporaceae</taxon>
        <taxon>Hyaloperonospora</taxon>
    </lineage>
</organism>
<name>M4BCX7_HYAAE</name>
<dbReference type="VEuPathDB" id="FungiDB:HpaG804143"/>
<dbReference type="InterPro" id="IPR006845">
    <property type="entry name" value="Pex_N"/>
</dbReference>
<evidence type="ECO:0000256" key="7">
    <source>
        <dbReference type="ARBA" id="ARBA00022771"/>
    </source>
</evidence>
<reference evidence="16" key="1">
    <citation type="journal article" date="2010" name="Science">
        <title>Signatures of adaptation to obligate biotrophy in the Hyaloperonospora arabidopsidis genome.</title>
        <authorList>
            <person name="Baxter L."/>
            <person name="Tripathy S."/>
            <person name="Ishaque N."/>
            <person name="Boot N."/>
            <person name="Cabral A."/>
            <person name="Kemen E."/>
            <person name="Thines M."/>
            <person name="Ah-Fong A."/>
            <person name="Anderson R."/>
            <person name="Badejoko W."/>
            <person name="Bittner-Eddy P."/>
            <person name="Boore J.L."/>
            <person name="Chibucos M.C."/>
            <person name="Coates M."/>
            <person name="Dehal P."/>
            <person name="Delehaunty K."/>
            <person name="Dong S."/>
            <person name="Downton P."/>
            <person name="Dumas B."/>
            <person name="Fabro G."/>
            <person name="Fronick C."/>
            <person name="Fuerstenberg S.I."/>
            <person name="Fulton L."/>
            <person name="Gaulin E."/>
            <person name="Govers F."/>
            <person name="Hughes L."/>
            <person name="Humphray S."/>
            <person name="Jiang R.H."/>
            <person name="Judelson H."/>
            <person name="Kamoun S."/>
            <person name="Kyung K."/>
            <person name="Meijer H."/>
            <person name="Minx P."/>
            <person name="Morris P."/>
            <person name="Nelson J."/>
            <person name="Phuntumart V."/>
            <person name="Qutob D."/>
            <person name="Rehmany A."/>
            <person name="Rougon-Cardoso A."/>
            <person name="Ryden P."/>
            <person name="Torto-Alalibo T."/>
            <person name="Studholme D."/>
            <person name="Wang Y."/>
            <person name="Win J."/>
            <person name="Wood J."/>
            <person name="Clifton S.W."/>
            <person name="Rogers J."/>
            <person name="Van den Ackerveken G."/>
            <person name="Jones J.D."/>
            <person name="McDowell J.M."/>
            <person name="Beynon J."/>
            <person name="Tyler B.M."/>
        </authorList>
    </citation>
    <scope>NUCLEOTIDE SEQUENCE [LARGE SCALE GENOMIC DNA]</scope>
    <source>
        <strain evidence="16">Emoy2</strain>
    </source>
</reference>
<dbReference type="GO" id="GO:0006513">
    <property type="term" value="P:protein monoubiquitination"/>
    <property type="evidence" value="ECO:0007669"/>
    <property type="project" value="TreeGrafter"/>
</dbReference>
<dbReference type="HOGENOM" id="CLU_581987_0_0_1"/>
<dbReference type="GO" id="GO:1990429">
    <property type="term" value="C:peroxisomal importomer complex"/>
    <property type="evidence" value="ECO:0007669"/>
    <property type="project" value="TreeGrafter"/>
</dbReference>
<keyword evidence="7" id="KW-0863">Zinc-finger</keyword>
<feature type="domain" description="RING-type" evidence="14">
    <location>
        <begin position="315"/>
        <end position="352"/>
    </location>
</feature>
<dbReference type="SMART" id="SM00184">
    <property type="entry name" value="RING"/>
    <property type="match status" value="1"/>
</dbReference>
<dbReference type="EMBL" id="JH598146">
    <property type="status" value="NOT_ANNOTATED_CDS"/>
    <property type="molecule type" value="Genomic_DNA"/>
</dbReference>
<evidence type="ECO:0000256" key="3">
    <source>
        <dbReference type="ARBA" id="ARBA00008704"/>
    </source>
</evidence>
<dbReference type="InterPro" id="IPR001841">
    <property type="entry name" value="Znf_RING"/>
</dbReference>
<dbReference type="SUPFAM" id="SSF57850">
    <property type="entry name" value="RING/U-box"/>
    <property type="match status" value="1"/>
</dbReference>
<keyword evidence="9" id="KW-0653">Protein transport</keyword>